<organism evidence="2 3">
    <name type="scientific">Dendrobium catenatum</name>
    <dbReference type="NCBI Taxonomy" id="906689"/>
    <lineage>
        <taxon>Eukaryota</taxon>
        <taxon>Viridiplantae</taxon>
        <taxon>Streptophyta</taxon>
        <taxon>Embryophyta</taxon>
        <taxon>Tracheophyta</taxon>
        <taxon>Spermatophyta</taxon>
        <taxon>Magnoliopsida</taxon>
        <taxon>Liliopsida</taxon>
        <taxon>Asparagales</taxon>
        <taxon>Orchidaceae</taxon>
        <taxon>Epidendroideae</taxon>
        <taxon>Malaxideae</taxon>
        <taxon>Dendrobiinae</taxon>
        <taxon>Dendrobium</taxon>
    </lineage>
</organism>
<name>A0A2I0X4B5_9ASPA</name>
<dbReference type="CDD" id="cd05162">
    <property type="entry name" value="PWWP"/>
    <property type="match status" value="1"/>
</dbReference>
<dbReference type="InterPro" id="IPR044679">
    <property type="entry name" value="PWWP2-like"/>
</dbReference>
<reference evidence="2 3" key="2">
    <citation type="journal article" date="2017" name="Nature">
        <title>The Apostasia genome and the evolution of orchids.</title>
        <authorList>
            <person name="Zhang G.Q."/>
            <person name="Liu K.W."/>
            <person name="Li Z."/>
            <person name="Lohaus R."/>
            <person name="Hsiao Y.Y."/>
            <person name="Niu S.C."/>
            <person name="Wang J.Y."/>
            <person name="Lin Y.C."/>
            <person name="Xu Q."/>
            <person name="Chen L.J."/>
            <person name="Yoshida K."/>
            <person name="Fujiwara S."/>
            <person name="Wang Z.W."/>
            <person name="Zhang Y.Q."/>
            <person name="Mitsuda N."/>
            <person name="Wang M."/>
            <person name="Liu G.H."/>
            <person name="Pecoraro L."/>
            <person name="Huang H.X."/>
            <person name="Xiao X.J."/>
            <person name="Lin M."/>
            <person name="Wu X.Y."/>
            <person name="Wu W.L."/>
            <person name="Chen Y.Y."/>
            <person name="Chang S.B."/>
            <person name="Sakamoto S."/>
            <person name="Ohme-Takagi M."/>
            <person name="Yagi M."/>
            <person name="Zeng S.J."/>
            <person name="Shen C.Y."/>
            <person name="Yeh C.M."/>
            <person name="Luo Y.B."/>
            <person name="Tsai W.C."/>
            <person name="Van de Peer Y."/>
            <person name="Liu Z.J."/>
        </authorList>
    </citation>
    <scope>NUCLEOTIDE SEQUENCE [LARGE SCALE GENOMIC DNA]</scope>
    <source>
        <tissue evidence="2">The whole plant</tissue>
    </source>
</reference>
<dbReference type="PANTHER" id="PTHR33697:SF1">
    <property type="entry name" value="TUDOR_PWWP_MBT SUPERFAMILY PROTEIN"/>
    <property type="match status" value="1"/>
</dbReference>
<proteinExistence type="predicted"/>
<dbReference type="Proteomes" id="UP000233837">
    <property type="component" value="Unassembled WGS sequence"/>
</dbReference>
<dbReference type="InterPro" id="IPR000313">
    <property type="entry name" value="PWWP_dom"/>
</dbReference>
<evidence type="ECO:0000259" key="1">
    <source>
        <dbReference type="PROSITE" id="PS50812"/>
    </source>
</evidence>
<feature type="domain" description="PWWP" evidence="1">
    <location>
        <begin position="157"/>
        <end position="204"/>
    </location>
</feature>
<accession>A0A2I0X4B5</accession>
<keyword evidence="3" id="KW-1185">Reference proteome</keyword>
<dbReference type="STRING" id="906689.A0A2I0X4B5"/>
<dbReference type="PROSITE" id="PS50812">
    <property type="entry name" value="PWWP"/>
    <property type="match status" value="1"/>
</dbReference>
<evidence type="ECO:0000313" key="3">
    <source>
        <dbReference type="Proteomes" id="UP000233837"/>
    </source>
</evidence>
<reference evidence="2 3" key="1">
    <citation type="journal article" date="2016" name="Sci. Rep.">
        <title>The Dendrobium catenatum Lindl. genome sequence provides insights into polysaccharide synthase, floral development and adaptive evolution.</title>
        <authorList>
            <person name="Zhang G.Q."/>
            <person name="Xu Q."/>
            <person name="Bian C."/>
            <person name="Tsai W.C."/>
            <person name="Yeh C.M."/>
            <person name="Liu K.W."/>
            <person name="Yoshida K."/>
            <person name="Zhang L.S."/>
            <person name="Chang S.B."/>
            <person name="Chen F."/>
            <person name="Shi Y."/>
            <person name="Su Y.Y."/>
            <person name="Zhang Y.Q."/>
            <person name="Chen L.J."/>
            <person name="Yin Y."/>
            <person name="Lin M."/>
            <person name="Huang H."/>
            <person name="Deng H."/>
            <person name="Wang Z.W."/>
            <person name="Zhu S.L."/>
            <person name="Zhao X."/>
            <person name="Deng C."/>
            <person name="Niu S.C."/>
            <person name="Huang J."/>
            <person name="Wang M."/>
            <person name="Liu G.H."/>
            <person name="Yang H.J."/>
            <person name="Xiao X.J."/>
            <person name="Hsiao Y.Y."/>
            <person name="Wu W.L."/>
            <person name="Chen Y.Y."/>
            <person name="Mitsuda N."/>
            <person name="Ohme-Takagi M."/>
            <person name="Luo Y.B."/>
            <person name="Van de Peer Y."/>
            <person name="Liu Z.J."/>
        </authorList>
    </citation>
    <scope>NUCLEOTIDE SEQUENCE [LARGE SCALE GENOMIC DNA]</scope>
    <source>
        <tissue evidence="2">The whole plant</tissue>
    </source>
</reference>
<protein>
    <recommendedName>
        <fullName evidence="1">PWWP domain-containing protein</fullName>
    </recommendedName>
</protein>
<gene>
    <name evidence="2" type="ORF">MA16_Dca015143</name>
</gene>
<dbReference type="AlphaFoldDB" id="A0A2I0X4B5"/>
<evidence type="ECO:0000313" key="2">
    <source>
        <dbReference type="EMBL" id="PKU82746.1"/>
    </source>
</evidence>
<dbReference type="PANTHER" id="PTHR33697">
    <property type="entry name" value="T17B22.17 PROTEIN-RELATED"/>
    <property type="match status" value="1"/>
</dbReference>
<dbReference type="EMBL" id="KZ502159">
    <property type="protein sequence ID" value="PKU82746.1"/>
    <property type="molecule type" value="Genomic_DNA"/>
</dbReference>
<dbReference type="SUPFAM" id="SSF63748">
    <property type="entry name" value="Tudor/PWWP/MBT"/>
    <property type="match status" value="1"/>
</dbReference>
<sequence length="204" mass="22616">MPAPTNYHLSAADALRLAPSGRLARSIPRLVSLTIGGEARFLRLFSGRYASWVSEEDKGSLSHQKPSCQTAGNAEIVIKQIPFMLRLDLSTGRHGVFSSDPKFFFYPSFTVVVSEGLELRCIREEICAALDELLFEDCILEMESLQEDDLKGMNASAGGLVWVRRRNGSWWPGRILCVDELAKCLRTKKAGTPVKLLGREEGTV</sequence>